<protein>
    <submittedName>
        <fullName evidence="1">Uncharacterized protein</fullName>
    </submittedName>
</protein>
<gene>
    <name evidence="1" type="ORF">Pmani_003348</name>
</gene>
<evidence type="ECO:0000313" key="2">
    <source>
        <dbReference type="Proteomes" id="UP001292094"/>
    </source>
</evidence>
<reference evidence="1" key="1">
    <citation type="submission" date="2023-11" db="EMBL/GenBank/DDBJ databases">
        <title>Genome assemblies of two species of porcelain crab, Petrolisthes cinctipes and Petrolisthes manimaculis (Anomura: Porcellanidae).</title>
        <authorList>
            <person name="Angst P."/>
        </authorList>
    </citation>
    <scope>NUCLEOTIDE SEQUENCE</scope>
    <source>
        <strain evidence="1">PB745_02</strain>
        <tissue evidence="1">Gill</tissue>
    </source>
</reference>
<dbReference type="AlphaFoldDB" id="A0AAE1QGS5"/>
<name>A0AAE1QGS5_9EUCA</name>
<accession>A0AAE1QGS5</accession>
<dbReference type="Proteomes" id="UP001292094">
    <property type="component" value="Unassembled WGS sequence"/>
</dbReference>
<dbReference type="EMBL" id="JAWZYT010000246">
    <property type="protein sequence ID" value="KAK4326093.1"/>
    <property type="molecule type" value="Genomic_DNA"/>
</dbReference>
<sequence length="99" mass="11017">MNQDHLTVLCPATFVTTHTTSPVSAPESCSSCKHTLVLLSIASTVIRNSPHPYSLPSHTPIFIRVPFLCGPFTNQEVSNYFTKLHRVTGWPLLHPLLHQ</sequence>
<keyword evidence="2" id="KW-1185">Reference proteome</keyword>
<comment type="caution">
    <text evidence="1">The sequence shown here is derived from an EMBL/GenBank/DDBJ whole genome shotgun (WGS) entry which is preliminary data.</text>
</comment>
<organism evidence="1 2">
    <name type="scientific">Petrolisthes manimaculis</name>
    <dbReference type="NCBI Taxonomy" id="1843537"/>
    <lineage>
        <taxon>Eukaryota</taxon>
        <taxon>Metazoa</taxon>
        <taxon>Ecdysozoa</taxon>
        <taxon>Arthropoda</taxon>
        <taxon>Crustacea</taxon>
        <taxon>Multicrustacea</taxon>
        <taxon>Malacostraca</taxon>
        <taxon>Eumalacostraca</taxon>
        <taxon>Eucarida</taxon>
        <taxon>Decapoda</taxon>
        <taxon>Pleocyemata</taxon>
        <taxon>Anomura</taxon>
        <taxon>Galatheoidea</taxon>
        <taxon>Porcellanidae</taxon>
        <taxon>Petrolisthes</taxon>
    </lineage>
</organism>
<evidence type="ECO:0000313" key="1">
    <source>
        <dbReference type="EMBL" id="KAK4326093.1"/>
    </source>
</evidence>
<proteinExistence type="predicted"/>